<dbReference type="Gene3D" id="3.40.50.720">
    <property type="entry name" value="NAD(P)-binding Rossmann-like Domain"/>
    <property type="match status" value="1"/>
</dbReference>
<dbReference type="GO" id="GO:0016491">
    <property type="term" value="F:oxidoreductase activity"/>
    <property type="evidence" value="ECO:0007669"/>
    <property type="project" value="InterPro"/>
</dbReference>
<evidence type="ECO:0000313" key="2">
    <source>
        <dbReference type="EMBL" id="ORM74604.1"/>
    </source>
</evidence>
<dbReference type="InterPro" id="IPR051397">
    <property type="entry name" value="Zn-ADH-like_protein"/>
</dbReference>
<dbReference type="InterPro" id="IPR013149">
    <property type="entry name" value="ADH-like_C"/>
</dbReference>
<keyword evidence="3" id="KW-1185">Reference proteome</keyword>
<gene>
    <name evidence="2" type="ORF">HA48_03765</name>
</gene>
<dbReference type="SUPFAM" id="SSF50129">
    <property type="entry name" value="GroES-like"/>
    <property type="match status" value="1"/>
</dbReference>
<dbReference type="InterPro" id="IPR011032">
    <property type="entry name" value="GroES-like_sf"/>
</dbReference>
<proteinExistence type="predicted"/>
<reference evidence="2 3" key="1">
    <citation type="journal article" date="2017" name="Antonie Van Leeuwenhoek">
        <title>Phylogenomic resolution of the bacterial genus Pantoea and its relationship with Erwinia and Tatumella.</title>
        <authorList>
            <person name="Palmer M."/>
            <person name="Steenkamp E.T."/>
            <person name="Coetzee M.P."/>
            <person name="Chan W.Y."/>
            <person name="van Zyl E."/>
            <person name="De Maayer P."/>
            <person name="Coutinho T.A."/>
            <person name="Blom J."/>
            <person name="Smits T.H."/>
            <person name="Duffy B."/>
            <person name="Venter S.N."/>
        </authorList>
    </citation>
    <scope>NUCLEOTIDE SEQUENCE [LARGE SCALE GENOMIC DNA]</scope>
    <source>
        <strain evidence="2 3">LMG 26277</strain>
    </source>
</reference>
<dbReference type="AlphaFoldDB" id="A0A1X1DDB6"/>
<dbReference type="PANTHER" id="PTHR43677">
    <property type="entry name" value="SHORT-CHAIN DEHYDROGENASE/REDUCTASE"/>
    <property type="match status" value="1"/>
</dbReference>
<dbReference type="SMART" id="SM00829">
    <property type="entry name" value="PKS_ER"/>
    <property type="match status" value="1"/>
</dbReference>
<organism evidence="2 3">
    <name type="scientific">Pantoea wallisii</name>
    <dbReference type="NCBI Taxonomy" id="1076551"/>
    <lineage>
        <taxon>Bacteria</taxon>
        <taxon>Pseudomonadati</taxon>
        <taxon>Pseudomonadota</taxon>
        <taxon>Gammaproteobacteria</taxon>
        <taxon>Enterobacterales</taxon>
        <taxon>Erwiniaceae</taxon>
        <taxon>Pantoea</taxon>
    </lineage>
</organism>
<dbReference type="RefSeq" id="WP_128599852.1">
    <property type="nucleotide sequence ID" value="NZ_MLFS01000006.1"/>
</dbReference>
<evidence type="ECO:0000313" key="3">
    <source>
        <dbReference type="Proteomes" id="UP000193104"/>
    </source>
</evidence>
<dbReference type="Pfam" id="PF00107">
    <property type="entry name" value="ADH_zinc_N"/>
    <property type="match status" value="1"/>
</dbReference>
<dbReference type="Proteomes" id="UP000193104">
    <property type="component" value="Unassembled WGS sequence"/>
</dbReference>
<name>A0A1X1DDB6_9GAMM</name>
<sequence>MKAAIVSAAGELPVYGDFPEPQAGEEQVVVSVKAAAISQLAKARAAGTHYSAGSRYPFIAGIDGTGTLENGDPVYFLTLNAPWGSMAERTLVPAAALVPLPATLDPVLAAAIANPGMSSWAALTRRARLQQGETVLINGATGTSGGLAVRIARHLGAGKIIATGRNRAVLDQLRAQGADIALTLDELPRALPALMKEGVDVVLDYLWGLSALDIMQAAVAGGEKVVRFVQIGSLSGQEIALHSKLLRSSGLTLMGSGLGSVSDTELIACIREMLTAAAESDFSIAFQMRPLSEVTQAWQDEDSRSRTVFTL</sequence>
<comment type="caution">
    <text evidence="2">The sequence shown here is derived from an EMBL/GenBank/DDBJ whole genome shotgun (WGS) entry which is preliminary data.</text>
</comment>
<dbReference type="STRING" id="1076551.HA48_03765"/>
<dbReference type="OrthoDB" id="9787435at2"/>
<protein>
    <submittedName>
        <fullName evidence="2">Alcohol dehydrogenase</fullName>
    </submittedName>
</protein>
<dbReference type="PANTHER" id="PTHR43677:SF11">
    <property type="entry name" value="ZINC-CONTAINING ALCOHOL DEHYDROGENASE"/>
    <property type="match status" value="1"/>
</dbReference>
<dbReference type="InterPro" id="IPR020843">
    <property type="entry name" value="ER"/>
</dbReference>
<evidence type="ECO:0000259" key="1">
    <source>
        <dbReference type="SMART" id="SM00829"/>
    </source>
</evidence>
<dbReference type="Gene3D" id="3.90.180.10">
    <property type="entry name" value="Medium-chain alcohol dehydrogenases, catalytic domain"/>
    <property type="match status" value="1"/>
</dbReference>
<dbReference type="EMBL" id="MLFS01000006">
    <property type="protein sequence ID" value="ORM74604.1"/>
    <property type="molecule type" value="Genomic_DNA"/>
</dbReference>
<dbReference type="InterPro" id="IPR036291">
    <property type="entry name" value="NAD(P)-bd_dom_sf"/>
</dbReference>
<dbReference type="SUPFAM" id="SSF51735">
    <property type="entry name" value="NAD(P)-binding Rossmann-fold domains"/>
    <property type="match status" value="1"/>
</dbReference>
<accession>A0A1X1DDB6</accession>
<feature type="domain" description="Enoyl reductase (ER)" evidence="1">
    <location>
        <begin position="10"/>
        <end position="278"/>
    </location>
</feature>